<keyword evidence="4" id="KW-1185">Reference proteome</keyword>
<protein>
    <submittedName>
        <fullName evidence="3">GIY-YIG nuclease family protein</fullName>
    </submittedName>
</protein>
<dbReference type="InterPro" id="IPR000305">
    <property type="entry name" value="GIY-YIG_endonuc"/>
</dbReference>
<gene>
    <name evidence="3" type="ORF">V6242_00930</name>
</gene>
<comment type="similarity">
    <text evidence="1">Belongs to the UPF0213 family.</text>
</comment>
<dbReference type="Pfam" id="PF01541">
    <property type="entry name" value="GIY-YIG"/>
    <property type="match status" value="1"/>
</dbReference>
<dbReference type="SUPFAM" id="SSF82771">
    <property type="entry name" value="GIY-YIG endonuclease"/>
    <property type="match status" value="1"/>
</dbReference>
<dbReference type="CDD" id="cd10456">
    <property type="entry name" value="GIY-YIG_UPF0213"/>
    <property type="match status" value="1"/>
</dbReference>
<dbReference type="EMBL" id="JBAKAR010000001">
    <property type="protein sequence ID" value="MEL0611690.1"/>
    <property type="molecule type" value="Genomic_DNA"/>
</dbReference>
<feature type="domain" description="GIY-YIG" evidence="2">
    <location>
        <begin position="2"/>
        <end position="79"/>
    </location>
</feature>
<evidence type="ECO:0000313" key="4">
    <source>
        <dbReference type="Proteomes" id="UP001379949"/>
    </source>
</evidence>
<accession>A0ABU9G093</accession>
<dbReference type="PROSITE" id="PS50164">
    <property type="entry name" value="GIY_YIG"/>
    <property type="match status" value="1"/>
</dbReference>
<organism evidence="3 4">
    <name type="scientific">Marinomonas arenicola</name>
    <dbReference type="NCBI Taxonomy" id="569601"/>
    <lineage>
        <taxon>Bacteria</taxon>
        <taxon>Pseudomonadati</taxon>
        <taxon>Pseudomonadota</taxon>
        <taxon>Gammaproteobacteria</taxon>
        <taxon>Oceanospirillales</taxon>
        <taxon>Oceanospirillaceae</taxon>
        <taxon>Marinomonas</taxon>
    </lineage>
</organism>
<dbReference type="PANTHER" id="PTHR34477">
    <property type="entry name" value="UPF0213 PROTEIN YHBQ"/>
    <property type="match status" value="1"/>
</dbReference>
<dbReference type="InterPro" id="IPR050190">
    <property type="entry name" value="UPF0213_domain"/>
</dbReference>
<proteinExistence type="inferred from homology"/>
<name>A0ABU9G093_9GAMM</name>
<dbReference type="Gene3D" id="3.40.1440.10">
    <property type="entry name" value="GIY-YIG endonuclease"/>
    <property type="match status" value="1"/>
</dbReference>
<evidence type="ECO:0000313" key="3">
    <source>
        <dbReference type="EMBL" id="MEL0611690.1"/>
    </source>
</evidence>
<dbReference type="Proteomes" id="UP001379949">
    <property type="component" value="Unassembled WGS sequence"/>
</dbReference>
<dbReference type="PANTHER" id="PTHR34477:SF1">
    <property type="entry name" value="UPF0213 PROTEIN YHBQ"/>
    <property type="match status" value="1"/>
</dbReference>
<evidence type="ECO:0000259" key="2">
    <source>
        <dbReference type="PROSITE" id="PS50164"/>
    </source>
</evidence>
<dbReference type="RefSeq" id="WP_341566041.1">
    <property type="nucleotide sequence ID" value="NZ_JBAKAR010000001.1"/>
</dbReference>
<evidence type="ECO:0000256" key="1">
    <source>
        <dbReference type="ARBA" id="ARBA00007435"/>
    </source>
</evidence>
<reference evidence="3 4" key="1">
    <citation type="submission" date="2024-02" db="EMBL/GenBank/DDBJ databases">
        <title>Bacteria isolated from the canopy kelp, Nereocystis luetkeana.</title>
        <authorList>
            <person name="Pfister C.A."/>
            <person name="Younker I.T."/>
            <person name="Light S.H."/>
        </authorList>
    </citation>
    <scope>NUCLEOTIDE SEQUENCE [LARGE SCALE GENOMIC DNA]</scope>
    <source>
        <strain evidence="3 4">TI.4.07</strain>
    </source>
</reference>
<comment type="caution">
    <text evidence="3">The sequence shown here is derived from an EMBL/GenBank/DDBJ whole genome shotgun (WGS) entry which is preliminary data.</text>
</comment>
<dbReference type="InterPro" id="IPR035901">
    <property type="entry name" value="GIY-YIG_endonuc_sf"/>
</dbReference>
<sequence>MSEWSLYIIKTRLDTLYTGITTDVERRFKEHSGANKRGARYLKGKGPLELMWHQRVGSRSTALVLEYRVKQLNKRQKLQIVSGQLGVASLIDNESA</sequence>